<comment type="similarity">
    <text evidence="6">Belongs to the AcsB/BcsB family.</text>
</comment>
<accession>A0A2W1K539</accession>
<comment type="subcellular location">
    <subcellularLocation>
        <location evidence="6">Cell inner membrane</location>
    </subcellularLocation>
    <subcellularLocation>
        <location evidence="1">Cell membrane</location>
        <topology evidence="1">Single-pass membrane protein</topology>
    </subcellularLocation>
</comment>
<dbReference type="PANTHER" id="PTHR39083">
    <property type="entry name" value="CYCLIC DI-GMP-BINDING PROTEIN"/>
    <property type="match status" value="1"/>
</dbReference>
<keyword evidence="6" id="KW-0997">Cell inner membrane</keyword>
<evidence type="ECO:0000256" key="6">
    <source>
        <dbReference type="RuleBase" id="RU365021"/>
    </source>
</evidence>
<dbReference type="GO" id="GO:0005886">
    <property type="term" value="C:plasma membrane"/>
    <property type="evidence" value="ECO:0007669"/>
    <property type="project" value="UniProtKB-SubCell"/>
</dbReference>
<dbReference type="Pfam" id="PF03170">
    <property type="entry name" value="BcsB"/>
    <property type="match status" value="1"/>
</dbReference>
<sequence length="748" mass="81988">MRMRLVPMLFLLHGVLAWGAYAKQIDLGLSNERPGKASPQKVQNNGLFVENPLSYYLGGDAVQNLKFVHAHMNISIPVPQLATVQEATMNLKLTPSAALDDQSWMAVYLNRQVVAQFPLKGQEGAFNQNITLPGKYFRTGYNTLRLEVSQHYTKVCEYPMAPQLWTQVDTAGSNLKIRFTPKNWVPLLSGLDSLFDKTSFSAQPVVSIFYGQEPQAGSLNALALAAQGAALRYQYLPVRMNANAISARHLEQWLTQTGAEGSAVSLWVGTATSLSLLWQDLHIPAPKGAWMGTYVWPNHPHHYIVILTGDTQEQVRQTAKIFAQPRIVLPPVSQAQITGLQLPDRQKVAQPVTSRIFGHGAFSLLATGFHTTSLTGYAPPPAGLRIWNGGWDRKAQLHLHLAYAAGMATQSALNVLVNGTLQGSIPLNQPTGGRYSNYTVTIPPTIMHPGWNTVSLQPRFIPVSNGGECKPFFMGNLWVTIYDDSIFEWEGNGVTAQQPDLATLAADGYPYTKKSLGEDMHVQVPDLQPATLSAALTLMGKIAQVGKRPYPMARLVAGVTPAPNTGIFVAPWANIPPEWRHHLQVTANHIEESFPVGRSAQDFSGILSIIRPQATGDSVVRGQMSLNADLGSLAFATTWEQDGHPLALFTAATAESLSKGMDSLVDYGPWSQLKGTLAWWTPGGKKVTSLGLDEEPFRNYGLRGGLSLWISRHPWFSLLGIAMIGLLFVLATRLALRAYSRKHHSKEF</sequence>
<dbReference type="GO" id="GO:0006011">
    <property type="term" value="P:UDP-alpha-D-glucose metabolic process"/>
    <property type="evidence" value="ECO:0007669"/>
    <property type="project" value="InterPro"/>
</dbReference>
<comment type="pathway">
    <text evidence="6">Glycan metabolism; bacterial cellulose biosynthesis.</text>
</comment>
<proteinExistence type="inferred from homology"/>
<evidence type="ECO:0000256" key="2">
    <source>
        <dbReference type="ARBA" id="ARBA00022475"/>
    </source>
</evidence>
<keyword evidence="6" id="KW-0973">c-di-GMP</keyword>
<protein>
    <recommendedName>
        <fullName evidence="6">Cyclic di-GMP-binding protein</fullName>
    </recommendedName>
    <alternativeName>
        <fullName evidence="6">Cellulose synthase regulatory subunit</fullName>
    </alternativeName>
</protein>
<name>A0A2W1K539_ACIFR</name>
<dbReference type="InterPro" id="IPR018513">
    <property type="entry name" value="Cell_synthase_bac"/>
</dbReference>
<gene>
    <name evidence="7" type="ORF">DN052_01775</name>
</gene>
<evidence type="ECO:0000256" key="4">
    <source>
        <dbReference type="ARBA" id="ARBA00022989"/>
    </source>
</evidence>
<organism evidence="7 8">
    <name type="scientific">Acidithiobacillus ferrooxidans</name>
    <name type="common">Thiobacillus ferrooxidans</name>
    <dbReference type="NCBI Taxonomy" id="920"/>
    <lineage>
        <taxon>Bacteria</taxon>
        <taxon>Pseudomonadati</taxon>
        <taxon>Pseudomonadota</taxon>
        <taxon>Acidithiobacillia</taxon>
        <taxon>Acidithiobacillales</taxon>
        <taxon>Acidithiobacillaceae</taxon>
        <taxon>Acidithiobacillus</taxon>
    </lineage>
</organism>
<dbReference type="UniPathway" id="UPA00694"/>
<keyword evidence="6" id="KW-0135">Cellulose biosynthesis</keyword>
<dbReference type="EMBL" id="QKQP01000001">
    <property type="protein sequence ID" value="PZD81829.1"/>
    <property type="molecule type" value="Genomic_DNA"/>
</dbReference>
<evidence type="ECO:0000313" key="7">
    <source>
        <dbReference type="EMBL" id="PZD81829.1"/>
    </source>
</evidence>
<dbReference type="Proteomes" id="UP000248886">
    <property type="component" value="Unassembled WGS sequence"/>
</dbReference>
<dbReference type="GO" id="GO:0030244">
    <property type="term" value="P:cellulose biosynthetic process"/>
    <property type="evidence" value="ECO:0007669"/>
    <property type="project" value="UniProtKB-KW"/>
</dbReference>
<evidence type="ECO:0000256" key="5">
    <source>
        <dbReference type="ARBA" id="ARBA00023136"/>
    </source>
</evidence>
<keyword evidence="3 6" id="KW-0812">Transmembrane</keyword>
<evidence type="ECO:0000313" key="8">
    <source>
        <dbReference type="Proteomes" id="UP000248886"/>
    </source>
</evidence>
<evidence type="ECO:0000256" key="1">
    <source>
        <dbReference type="ARBA" id="ARBA00004162"/>
    </source>
</evidence>
<dbReference type="AlphaFoldDB" id="A0A2W1K539"/>
<reference evidence="7 8" key="1">
    <citation type="submission" date="2018-06" db="EMBL/GenBank/DDBJ databases">
        <title>Draft sequence of Acidithiobacillus ferrooxidans CCM 4253.</title>
        <authorList>
            <person name="Moya-Beltran A."/>
            <person name="Castro M."/>
            <person name="Covarrubias P.C."/>
            <person name="Issotta F."/>
            <person name="Janiczek O."/>
            <person name="Mandl M."/>
            <person name="Kucera J."/>
            <person name="Quatrini R."/>
        </authorList>
    </citation>
    <scope>NUCLEOTIDE SEQUENCE [LARGE SCALE GENOMIC DNA]</scope>
    <source>
        <strain evidence="7 8">CCM 4253</strain>
    </source>
</reference>
<comment type="function">
    <text evidence="6">Binds the cellulose synthase activator, bis-(3'-5') cyclic diguanylic acid (c-di-GMP).</text>
</comment>
<dbReference type="PANTHER" id="PTHR39083:SF1">
    <property type="entry name" value="CYCLIC DI-GMP-BINDING PROTEIN"/>
    <property type="match status" value="1"/>
</dbReference>
<dbReference type="Gene3D" id="2.60.120.260">
    <property type="entry name" value="Galactose-binding domain-like"/>
    <property type="match status" value="2"/>
</dbReference>
<comment type="subunit">
    <text evidence="6">Tightly associated with the cellulose synthase catalytic subunit.</text>
</comment>
<keyword evidence="4 6" id="KW-1133">Transmembrane helix</keyword>
<keyword evidence="2 6" id="KW-1003">Cell membrane</keyword>
<comment type="caution">
    <text evidence="7">The sequence shown here is derived from an EMBL/GenBank/DDBJ whole genome shotgun (WGS) entry which is preliminary data.</text>
</comment>
<evidence type="ECO:0000256" key="3">
    <source>
        <dbReference type="ARBA" id="ARBA00022692"/>
    </source>
</evidence>
<feature type="transmembrane region" description="Helical" evidence="6">
    <location>
        <begin position="715"/>
        <end position="736"/>
    </location>
</feature>
<keyword evidence="5 6" id="KW-0472">Membrane</keyword>